<proteinExistence type="predicted"/>
<reference evidence="1 2" key="1">
    <citation type="journal article" date="2015" name="Genome Announc.">
        <title>Complete Genome Sequence of Cupriavidus basilensis 4G11, Isolated from the Oak Ridge Field Research Center Site.</title>
        <authorList>
            <person name="Ray J."/>
            <person name="Waters R.J."/>
            <person name="Skerker J.M."/>
            <person name="Kuehl J.V."/>
            <person name="Price M.N."/>
            <person name="Huang J."/>
            <person name="Chakraborty R."/>
            <person name="Arkin A.P."/>
            <person name="Deutschbauer A."/>
        </authorList>
    </citation>
    <scope>NUCLEOTIDE SEQUENCE [LARGE SCALE GENOMIC DNA]</scope>
    <source>
        <strain evidence="1">4G11</strain>
    </source>
</reference>
<name>A0A0C4YQQ8_9BURK</name>
<accession>A0A0C4YQQ8</accession>
<gene>
    <name evidence="1" type="ORF">RR42_s1333</name>
</gene>
<dbReference type="Proteomes" id="UP000031843">
    <property type="component" value="Chromosome secondary"/>
</dbReference>
<dbReference type="STRING" id="68895.RR42_s1333"/>
<protein>
    <submittedName>
        <fullName evidence="1">Uncharacterized protein</fullName>
    </submittedName>
</protein>
<dbReference type="KEGG" id="cbw:RR42_s1333"/>
<organism evidence="1 2">
    <name type="scientific">Cupriavidus basilensis</name>
    <dbReference type="NCBI Taxonomy" id="68895"/>
    <lineage>
        <taxon>Bacteria</taxon>
        <taxon>Pseudomonadati</taxon>
        <taxon>Pseudomonadota</taxon>
        <taxon>Betaproteobacteria</taxon>
        <taxon>Burkholderiales</taxon>
        <taxon>Burkholderiaceae</taxon>
        <taxon>Cupriavidus</taxon>
    </lineage>
</organism>
<dbReference type="EMBL" id="CP010537">
    <property type="protein sequence ID" value="AJG22921.1"/>
    <property type="molecule type" value="Genomic_DNA"/>
</dbReference>
<evidence type="ECO:0000313" key="2">
    <source>
        <dbReference type="Proteomes" id="UP000031843"/>
    </source>
</evidence>
<evidence type="ECO:0000313" key="1">
    <source>
        <dbReference type="EMBL" id="AJG22921.1"/>
    </source>
</evidence>
<keyword evidence="2" id="KW-1185">Reference proteome</keyword>
<dbReference type="AlphaFoldDB" id="A0A0C4YQQ8"/>
<sequence length="81" mass="8762">MRDLVTGLLRVRLLDVRGNCWRSKATAVSPRLRRGDLLSCLAKKVGKEGAPYGLGKPSRLASHRAGVWPALRALHTATTTG</sequence>